<dbReference type="Proteomes" id="UP001052739">
    <property type="component" value="Unassembled WGS sequence"/>
</dbReference>
<evidence type="ECO:0000313" key="2">
    <source>
        <dbReference type="EMBL" id="GHI23987.1"/>
    </source>
</evidence>
<gene>
    <name evidence="2" type="ORF">Shyd_53580</name>
</gene>
<proteinExistence type="predicted"/>
<feature type="region of interest" description="Disordered" evidence="1">
    <location>
        <begin position="42"/>
        <end position="81"/>
    </location>
</feature>
<accession>A0ABQ3PG39</accession>
<evidence type="ECO:0000256" key="1">
    <source>
        <dbReference type="SAM" id="MobiDB-lite"/>
    </source>
</evidence>
<dbReference type="EMBL" id="BNDW01000040">
    <property type="protein sequence ID" value="GHI23987.1"/>
    <property type="molecule type" value="Genomic_DNA"/>
</dbReference>
<evidence type="ECO:0000313" key="3">
    <source>
        <dbReference type="Proteomes" id="UP001052739"/>
    </source>
</evidence>
<keyword evidence="3" id="KW-1185">Reference proteome</keyword>
<sequence>MCRAGATKGIARMLVATRPYDARPSSSMARISSVDMLPLSATGTLSGKGPGPRVVGDVGPERGPRARTAPSGWDRGSGRARCPQWRSACMRAT</sequence>
<comment type="caution">
    <text evidence="2">The sequence shown here is derived from an EMBL/GenBank/DDBJ whole genome shotgun (WGS) entry which is preliminary data.</text>
</comment>
<reference evidence="2" key="1">
    <citation type="submission" date="2024-05" db="EMBL/GenBank/DDBJ databases">
        <title>Whole genome shotgun sequence of Streptomyces hydrogenans NBRC 13475.</title>
        <authorList>
            <person name="Komaki H."/>
            <person name="Tamura T."/>
        </authorList>
    </citation>
    <scope>NUCLEOTIDE SEQUENCE</scope>
    <source>
        <strain evidence="2">NBRC 13475</strain>
    </source>
</reference>
<organism evidence="2 3">
    <name type="scientific">Streptomyces hydrogenans</name>
    <dbReference type="NCBI Taxonomy" id="1873719"/>
    <lineage>
        <taxon>Bacteria</taxon>
        <taxon>Bacillati</taxon>
        <taxon>Actinomycetota</taxon>
        <taxon>Actinomycetes</taxon>
        <taxon>Kitasatosporales</taxon>
        <taxon>Streptomycetaceae</taxon>
        <taxon>Streptomyces</taxon>
    </lineage>
</organism>
<name>A0ABQ3PG39_9ACTN</name>
<protein>
    <submittedName>
        <fullName evidence="2">Uncharacterized protein</fullName>
    </submittedName>
</protein>